<evidence type="ECO:0000256" key="3">
    <source>
        <dbReference type="ARBA" id="ARBA00022729"/>
    </source>
</evidence>
<evidence type="ECO:0000256" key="4">
    <source>
        <dbReference type="ARBA" id="ARBA00022750"/>
    </source>
</evidence>
<comment type="similarity">
    <text evidence="1 10">Belongs to the peptidase A1 family.</text>
</comment>
<evidence type="ECO:0000256" key="9">
    <source>
        <dbReference type="PIRSR" id="PIRSR601461-2"/>
    </source>
</evidence>
<keyword evidence="6 9" id="KW-1015">Disulfide bond</keyword>
<dbReference type="EMBL" id="MTYJ01000176">
    <property type="protein sequence ID" value="OWA49893.1"/>
    <property type="molecule type" value="Genomic_DNA"/>
</dbReference>
<dbReference type="GO" id="GO:0006508">
    <property type="term" value="P:proteolysis"/>
    <property type="evidence" value="ECO:0007669"/>
    <property type="project" value="UniProtKB-KW"/>
</dbReference>
<evidence type="ECO:0000313" key="14">
    <source>
        <dbReference type="Proteomes" id="UP000192578"/>
    </source>
</evidence>
<dbReference type="InterPro" id="IPR033121">
    <property type="entry name" value="PEPTIDASE_A1"/>
</dbReference>
<feature type="active site" evidence="8">
    <location>
        <position position="113"/>
    </location>
</feature>
<dbReference type="Proteomes" id="UP000192578">
    <property type="component" value="Unassembled WGS sequence"/>
</dbReference>
<gene>
    <name evidence="13" type="ORF">BV898_14429</name>
</gene>
<dbReference type="PANTHER" id="PTHR47966:SF51">
    <property type="entry name" value="BETA-SITE APP-CLEAVING ENZYME, ISOFORM A-RELATED"/>
    <property type="match status" value="1"/>
</dbReference>
<dbReference type="Gene3D" id="2.40.70.10">
    <property type="entry name" value="Acid Proteases"/>
    <property type="match status" value="3"/>
</dbReference>
<dbReference type="FunFam" id="2.40.70.10:FF:000044">
    <property type="entry name" value="Lysosomal aspartic protease"/>
    <property type="match status" value="1"/>
</dbReference>
<dbReference type="SUPFAM" id="SSF50630">
    <property type="entry name" value="Acid proteases"/>
    <property type="match status" value="1"/>
</dbReference>
<feature type="disulfide bond" evidence="9">
    <location>
        <begin position="335"/>
        <end position="372"/>
    </location>
</feature>
<dbReference type="PROSITE" id="PS51767">
    <property type="entry name" value="PEPTIDASE_A1"/>
    <property type="match status" value="1"/>
</dbReference>
<dbReference type="FunFam" id="2.40.70.10:FF:000009">
    <property type="entry name" value="Aspartic proteinase A1"/>
    <property type="match status" value="1"/>
</dbReference>
<feature type="disulfide bond" evidence="9">
    <location>
        <begin position="126"/>
        <end position="133"/>
    </location>
</feature>
<name>A0A9X6RJB7_HYPEX</name>
<evidence type="ECO:0000256" key="11">
    <source>
        <dbReference type="SAM" id="SignalP"/>
    </source>
</evidence>
<evidence type="ECO:0000256" key="2">
    <source>
        <dbReference type="ARBA" id="ARBA00022670"/>
    </source>
</evidence>
<feature type="chain" id="PRO_5040825122" evidence="11">
    <location>
        <begin position="20"/>
        <end position="423"/>
    </location>
</feature>
<dbReference type="PANTHER" id="PTHR47966">
    <property type="entry name" value="BETA-SITE APP-CLEAVING ENZYME, ISOFORM A-RELATED"/>
    <property type="match status" value="1"/>
</dbReference>
<feature type="signal peptide" evidence="11">
    <location>
        <begin position="1"/>
        <end position="19"/>
    </location>
</feature>
<dbReference type="AlphaFoldDB" id="A0A9X6RJB7"/>
<keyword evidence="3 11" id="KW-0732">Signal</keyword>
<sequence>MGWILPACLGLIWVCVASGAIIPEGGRQPSMMRIPLRKMESVRRTLQSVGTGIEMLRERYAGSSNAKLRRILQGDRLGKVDPIPERLENYLDAQYYGDIGIGSPAQPFRVVFDTGSSNLWVPSKKCSLTDIACLVHRKYDSSKSSTYQQNGTDFEIRYGSGSLTGFLSTDDVEFGQVAIQNQTFAEATKQPGIVFVAAKFDGILGMGYPQISVNHVTPVFNNMVDQQLVPAAIFSFYLSRDANSSFGGEMILGGSDPNYYVAPFAYSAVTKKGYWQFTMDGVKLGGKNINVCSGGCQAIADTGTSLLAGPVDEIRQINEAIGAKPFVGGEYVINCNQVDSLPDIAFVIGGAPFVLKGRDYIMQISQMGQTICLSGFMGIDIPAPLGPLWILGDVFIGRYYTEFDMENNRIGFAKVKSPARRRN</sequence>
<keyword evidence="14" id="KW-1185">Reference proteome</keyword>
<evidence type="ECO:0000256" key="10">
    <source>
        <dbReference type="RuleBase" id="RU000454"/>
    </source>
</evidence>
<reference evidence="14" key="1">
    <citation type="submission" date="2017-01" db="EMBL/GenBank/DDBJ databases">
        <title>Comparative genomics of anhydrobiosis in the tardigrade Hypsibius dujardini.</title>
        <authorList>
            <person name="Yoshida Y."/>
            <person name="Koutsovoulos G."/>
            <person name="Laetsch D."/>
            <person name="Stevens L."/>
            <person name="Kumar S."/>
            <person name="Horikawa D."/>
            <person name="Ishino K."/>
            <person name="Komine S."/>
            <person name="Tomita M."/>
            <person name="Blaxter M."/>
            <person name="Arakawa K."/>
        </authorList>
    </citation>
    <scope>NUCLEOTIDE SEQUENCE [LARGE SCALE GENOMIC DNA]</scope>
    <source>
        <strain evidence="14">Z151</strain>
    </source>
</reference>
<keyword evidence="4 10" id="KW-0064">Aspartyl protease</keyword>
<evidence type="ECO:0000256" key="7">
    <source>
        <dbReference type="ARBA" id="ARBA00023180"/>
    </source>
</evidence>
<comment type="caution">
    <text evidence="13">The sequence shown here is derived from an EMBL/GenBank/DDBJ whole genome shotgun (WGS) entry which is preliminary data.</text>
</comment>
<evidence type="ECO:0000259" key="12">
    <source>
        <dbReference type="PROSITE" id="PS51767"/>
    </source>
</evidence>
<dbReference type="InterPro" id="IPR001969">
    <property type="entry name" value="Aspartic_peptidase_AS"/>
</dbReference>
<proteinExistence type="inferred from homology"/>
<evidence type="ECO:0000256" key="5">
    <source>
        <dbReference type="ARBA" id="ARBA00022801"/>
    </source>
</evidence>
<dbReference type="PRINTS" id="PR00792">
    <property type="entry name" value="PEPSIN"/>
</dbReference>
<dbReference type="PROSITE" id="PS00141">
    <property type="entry name" value="ASP_PROTEASE"/>
    <property type="match status" value="2"/>
</dbReference>
<keyword evidence="7" id="KW-0325">Glycoprotein</keyword>
<evidence type="ECO:0000256" key="1">
    <source>
        <dbReference type="ARBA" id="ARBA00007447"/>
    </source>
</evidence>
<evidence type="ECO:0000256" key="8">
    <source>
        <dbReference type="PIRSR" id="PIRSR601461-1"/>
    </source>
</evidence>
<dbReference type="Pfam" id="PF00026">
    <property type="entry name" value="Asp"/>
    <property type="match status" value="1"/>
</dbReference>
<keyword evidence="2 10" id="KW-0645">Protease</keyword>
<keyword evidence="5 10" id="KW-0378">Hydrolase</keyword>
<evidence type="ECO:0000313" key="13">
    <source>
        <dbReference type="EMBL" id="OWA49893.1"/>
    </source>
</evidence>
<dbReference type="InterPro" id="IPR001461">
    <property type="entry name" value="Aspartic_peptidase_A1"/>
</dbReference>
<dbReference type="InterPro" id="IPR021109">
    <property type="entry name" value="Peptidase_aspartic_dom_sf"/>
</dbReference>
<accession>A0A9X6RJB7</accession>
<evidence type="ECO:0000256" key="6">
    <source>
        <dbReference type="ARBA" id="ARBA00023157"/>
    </source>
</evidence>
<protein>
    <submittedName>
        <fullName evidence="13">Lysosomal aspartic protease</fullName>
    </submittedName>
</protein>
<organism evidence="13 14">
    <name type="scientific">Hypsibius exemplaris</name>
    <name type="common">Freshwater tardigrade</name>
    <dbReference type="NCBI Taxonomy" id="2072580"/>
    <lineage>
        <taxon>Eukaryota</taxon>
        <taxon>Metazoa</taxon>
        <taxon>Ecdysozoa</taxon>
        <taxon>Tardigrada</taxon>
        <taxon>Eutardigrada</taxon>
        <taxon>Parachela</taxon>
        <taxon>Hypsibioidea</taxon>
        <taxon>Hypsibiidae</taxon>
        <taxon>Hypsibius</taxon>
    </lineage>
</organism>
<dbReference type="GO" id="GO:0004190">
    <property type="term" value="F:aspartic-type endopeptidase activity"/>
    <property type="evidence" value="ECO:0007669"/>
    <property type="project" value="UniProtKB-KW"/>
</dbReference>
<feature type="active site" evidence="8">
    <location>
        <position position="301"/>
    </location>
</feature>
<feature type="domain" description="Peptidase A1" evidence="12">
    <location>
        <begin position="95"/>
        <end position="413"/>
    </location>
</feature>
<dbReference type="OrthoDB" id="771136at2759"/>